<gene>
    <name evidence="2" type="ORF">CPLU01_06828</name>
</gene>
<evidence type="ECO:0000313" key="2">
    <source>
        <dbReference type="EMBL" id="KAF6831271.1"/>
    </source>
</evidence>
<name>A0A8H6NG46_9PEZI</name>
<feature type="region of interest" description="Disordered" evidence="1">
    <location>
        <begin position="1"/>
        <end position="20"/>
    </location>
</feature>
<organism evidence="2 3">
    <name type="scientific">Colletotrichum plurivorum</name>
    <dbReference type="NCBI Taxonomy" id="2175906"/>
    <lineage>
        <taxon>Eukaryota</taxon>
        <taxon>Fungi</taxon>
        <taxon>Dikarya</taxon>
        <taxon>Ascomycota</taxon>
        <taxon>Pezizomycotina</taxon>
        <taxon>Sordariomycetes</taxon>
        <taxon>Hypocreomycetidae</taxon>
        <taxon>Glomerellales</taxon>
        <taxon>Glomerellaceae</taxon>
        <taxon>Colletotrichum</taxon>
        <taxon>Colletotrichum orchidearum species complex</taxon>
    </lineage>
</organism>
<accession>A0A8H6NG46</accession>
<reference evidence="2" key="1">
    <citation type="journal article" date="2020" name="Phytopathology">
        <title>Genome Sequence Resources of Colletotrichum truncatum, C. plurivorum, C. musicola, and C. sojae: Four Species Pathogenic to Soybean (Glycine max).</title>
        <authorList>
            <person name="Rogerio F."/>
            <person name="Boufleur T.R."/>
            <person name="Ciampi-Guillardi M."/>
            <person name="Sukno S.A."/>
            <person name="Thon M.R."/>
            <person name="Massola Junior N.S."/>
            <person name="Baroncelli R."/>
        </authorList>
    </citation>
    <scope>NUCLEOTIDE SEQUENCE</scope>
    <source>
        <strain evidence="2">LFN00145</strain>
    </source>
</reference>
<dbReference type="AlphaFoldDB" id="A0A8H6NG46"/>
<evidence type="ECO:0000256" key="1">
    <source>
        <dbReference type="SAM" id="MobiDB-lite"/>
    </source>
</evidence>
<sequence length="93" mass="9727">MAVTTEPRAATDRPVQSSGPMAHCRMAANLAVTVFKLTGEVVLEAERGAELIDVTVGGTVKLVDRKPVTVSAEAPMEYVLELFGQVASGSLLA</sequence>
<protein>
    <submittedName>
        <fullName evidence="2">H(+)/Cl(-) exchange transporter 5-like protein 2</fullName>
    </submittedName>
</protein>
<comment type="caution">
    <text evidence="2">The sequence shown here is derived from an EMBL/GenBank/DDBJ whole genome shotgun (WGS) entry which is preliminary data.</text>
</comment>
<dbReference type="Proteomes" id="UP000654918">
    <property type="component" value="Unassembled WGS sequence"/>
</dbReference>
<dbReference type="EMBL" id="WIGO01000083">
    <property type="protein sequence ID" value="KAF6831271.1"/>
    <property type="molecule type" value="Genomic_DNA"/>
</dbReference>
<evidence type="ECO:0000313" key="3">
    <source>
        <dbReference type="Proteomes" id="UP000654918"/>
    </source>
</evidence>
<proteinExistence type="predicted"/>
<keyword evidence="3" id="KW-1185">Reference proteome</keyword>